<evidence type="ECO:0000313" key="2">
    <source>
        <dbReference type="EMBL" id="CAA9481170.1"/>
    </source>
</evidence>
<feature type="compositionally biased region" description="Basic and acidic residues" evidence="1">
    <location>
        <begin position="1"/>
        <end position="17"/>
    </location>
</feature>
<feature type="compositionally biased region" description="Basic and acidic residues" evidence="1">
    <location>
        <begin position="28"/>
        <end position="45"/>
    </location>
</feature>
<evidence type="ECO:0000256" key="1">
    <source>
        <dbReference type="SAM" id="MobiDB-lite"/>
    </source>
</evidence>
<feature type="non-terminal residue" evidence="2">
    <location>
        <position position="78"/>
    </location>
</feature>
<proteinExistence type="predicted"/>
<accession>A0A6J4RSQ0</accession>
<reference evidence="2" key="1">
    <citation type="submission" date="2020-02" db="EMBL/GenBank/DDBJ databases">
        <authorList>
            <person name="Meier V. D."/>
        </authorList>
    </citation>
    <scope>NUCLEOTIDE SEQUENCE</scope>
    <source>
        <strain evidence="2">AVDCRST_MAG30</strain>
    </source>
</reference>
<dbReference type="EMBL" id="CADCVS010000134">
    <property type="protein sequence ID" value="CAA9481170.1"/>
    <property type="molecule type" value="Genomic_DNA"/>
</dbReference>
<gene>
    <name evidence="2" type="ORF">AVDCRST_MAG30-803</name>
</gene>
<protein>
    <submittedName>
        <fullName evidence="2">Uncharacterized protein</fullName>
    </submittedName>
</protein>
<dbReference type="AlphaFoldDB" id="A0A6J4RSQ0"/>
<organism evidence="2">
    <name type="scientific">uncultured Solirubrobacteraceae bacterium</name>
    <dbReference type="NCBI Taxonomy" id="1162706"/>
    <lineage>
        <taxon>Bacteria</taxon>
        <taxon>Bacillati</taxon>
        <taxon>Actinomycetota</taxon>
        <taxon>Thermoleophilia</taxon>
        <taxon>Solirubrobacterales</taxon>
        <taxon>Solirubrobacteraceae</taxon>
        <taxon>environmental samples</taxon>
    </lineage>
</organism>
<feature type="region of interest" description="Disordered" evidence="1">
    <location>
        <begin position="1"/>
        <end position="78"/>
    </location>
</feature>
<sequence>GNRNLARPDRRRRDPQVRRHRQHLRSGALDDRRDPDGRGRDRADHLAVLPHPEPRSRGRHGAPRGRAAAAGARARRLL</sequence>
<name>A0A6J4RSQ0_9ACTN</name>
<feature type="non-terminal residue" evidence="2">
    <location>
        <position position="1"/>
    </location>
</feature>